<dbReference type="RefSeq" id="XP_018076632.1">
    <property type="nucleotide sequence ID" value="XM_018206521.1"/>
</dbReference>
<accession>A0A194XRC3</accession>
<name>A0A194XRC3_MOLSC</name>
<dbReference type="Proteomes" id="UP000070700">
    <property type="component" value="Unassembled WGS sequence"/>
</dbReference>
<dbReference type="KEGG" id="psco:LY89DRAFT_292421"/>
<proteinExistence type="predicted"/>
<evidence type="ECO:0000313" key="2">
    <source>
        <dbReference type="Proteomes" id="UP000070700"/>
    </source>
</evidence>
<dbReference type="AlphaFoldDB" id="A0A194XRC3"/>
<reference evidence="1 2" key="1">
    <citation type="submission" date="2015-10" db="EMBL/GenBank/DDBJ databases">
        <title>Full genome of DAOMC 229536 Phialocephala scopiformis, a fungal endophyte of spruce producing the potent anti-insectan compound rugulosin.</title>
        <authorList>
            <consortium name="DOE Joint Genome Institute"/>
            <person name="Walker A.K."/>
            <person name="Frasz S.L."/>
            <person name="Seifert K.A."/>
            <person name="Miller J.D."/>
            <person name="Mondo S.J."/>
            <person name="Labutti K."/>
            <person name="Lipzen A."/>
            <person name="Dockter R."/>
            <person name="Kennedy M."/>
            <person name="Grigoriev I.V."/>
            <person name="Spatafora J.W."/>
        </authorList>
    </citation>
    <scope>NUCLEOTIDE SEQUENCE [LARGE SCALE GENOMIC DNA]</scope>
    <source>
        <strain evidence="1 2">CBS 120377</strain>
    </source>
</reference>
<evidence type="ECO:0000313" key="1">
    <source>
        <dbReference type="EMBL" id="KUJ22277.1"/>
    </source>
</evidence>
<protein>
    <submittedName>
        <fullName evidence="1">Uncharacterized protein</fullName>
    </submittedName>
</protein>
<dbReference type="EMBL" id="KQ947406">
    <property type="protein sequence ID" value="KUJ22277.1"/>
    <property type="molecule type" value="Genomic_DNA"/>
</dbReference>
<organism evidence="1 2">
    <name type="scientific">Mollisia scopiformis</name>
    <name type="common">Conifer needle endophyte fungus</name>
    <name type="synonym">Phialocephala scopiformis</name>
    <dbReference type="NCBI Taxonomy" id="149040"/>
    <lineage>
        <taxon>Eukaryota</taxon>
        <taxon>Fungi</taxon>
        <taxon>Dikarya</taxon>
        <taxon>Ascomycota</taxon>
        <taxon>Pezizomycotina</taxon>
        <taxon>Leotiomycetes</taxon>
        <taxon>Helotiales</taxon>
        <taxon>Mollisiaceae</taxon>
        <taxon>Mollisia</taxon>
    </lineage>
</organism>
<keyword evidence="2" id="KW-1185">Reference proteome</keyword>
<gene>
    <name evidence="1" type="ORF">LY89DRAFT_292421</name>
</gene>
<sequence length="161" mass="17588">MGISGSTISFSKGLYHHLFELVLELARPLVRSLTTLCQQQKRLSQQFKSSNYDDTSTSSIMATMGTRSTRPSTCLTLATNISQSYLLIKSSTCCGLPLAGFEITTHNNWARVLQLAGQCNSRSQEIPRIGWLVLLVRSLVGTSCSITEGVYSLVGTSSFID</sequence>
<dbReference type="InParanoid" id="A0A194XRC3"/>
<dbReference type="GeneID" id="28816247"/>